<dbReference type="RefSeq" id="WP_150509778.1">
    <property type="nucleotide sequence ID" value="NZ_BMSQ01000020.1"/>
</dbReference>
<dbReference type="EMBL" id="JACHJD010000018">
    <property type="protein sequence ID" value="MBB5108321.1"/>
    <property type="molecule type" value="Genomic_DNA"/>
</dbReference>
<reference evidence="2 3" key="1">
    <citation type="submission" date="2017-09" db="EMBL/GenBank/DDBJ databases">
        <authorList>
            <person name="Lee N."/>
            <person name="Cho B.-K."/>
        </authorList>
    </citation>
    <scope>NUCLEOTIDE SEQUENCE [LARGE SCALE GENOMIC DNA]</scope>
    <source>
        <strain evidence="2 3">ATCC 27465</strain>
    </source>
</reference>
<protein>
    <submittedName>
        <fullName evidence="2">Uncharacterized protein</fullName>
    </submittedName>
</protein>
<gene>
    <name evidence="2" type="ORF">CP982_07490</name>
    <name evidence="1" type="ORF">FHS40_007442</name>
</gene>
<dbReference type="EMBL" id="CP023690">
    <property type="protein sequence ID" value="QEV58575.1"/>
    <property type="molecule type" value="Genomic_DNA"/>
</dbReference>
<evidence type="ECO:0000313" key="4">
    <source>
        <dbReference type="Proteomes" id="UP000549009"/>
    </source>
</evidence>
<accession>A0A5P2X624</accession>
<evidence type="ECO:0000313" key="1">
    <source>
        <dbReference type="EMBL" id="MBB5108321.1"/>
    </source>
</evidence>
<sequence length="69" mass="7356">MADYTIDTLQTCGRLDNPHPPKWGAVLCDQDGQAVMKPGGGAAYRSDLHDTEQDAIDDLTRQLAAANAA</sequence>
<dbReference type="AlphaFoldDB" id="A0A5P2X624"/>
<proteinExistence type="predicted"/>
<dbReference type="Proteomes" id="UP000326505">
    <property type="component" value="Chromosome"/>
</dbReference>
<dbReference type="KEGG" id="sspb:CP982_07490"/>
<dbReference type="Proteomes" id="UP000549009">
    <property type="component" value="Unassembled WGS sequence"/>
</dbReference>
<reference evidence="1 4" key="2">
    <citation type="submission" date="2020-08" db="EMBL/GenBank/DDBJ databases">
        <title>Genomic Encyclopedia of Type Strains, Phase III (KMG-III): the genomes of soil and plant-associated and newly described type strains.</title>
        <authorList>
            <person name="Whitman W."/>
        </authorList>
    </citation>
    <scope>NUCLEOTIDE SEQUENCE [LARGE SCALE GENOMIC DNA]</scope>
    <source>
        <strain evidence="1 4">CECT 3146</strain>
    </source>
</reference>
<organism evidence="2 3">
    <name type="scientific">Streptomyces spectabilis</name>
    <dbReference type="NCBI Taxonomy" id="68270"/>
    <lineage>
        <taxon>Bacteria</taxon>
        <taxon>Bacillati</taxon>
        <taxon>Actinomycetota</taxon>
        <taxon>Actinomycetes</taxon>
        <taxon>Kitasatosporales</taxon>
        <taxon>Streptomycetaceae</taxon>
        <taxon>Streptomyces</taxon>
    </lineage>
</organism>
<evidence type="ECO:0000313" key="3">
    <source>
        <dbReference type="Proteomes" id="UP000326505"/>
    </source>
</evidence>
<dbReference type="OrthoDB" id="9984641at2"/>
<evidence type="ECO:0000313" key="2">
    <source>
        <dbReference type="EMBL" id="QEV58575.1"/>
    </source>
</evidence>
<name>A0A5P2X624_STRST</name>
<keyword evidence="4" id="KW-1185">Reference proteome</keyword>